<dbReference type="CDD" id="cd01427">
    <property type="entry name" value="HAD_like"/>
    <property type="match status" value="1"/>
</dbReference>
<organism evidence="2">
    <name type="scientific">Serratia marcescens SM39</name>
    <dbReference type="NCBI Taxonomy" id="1334564"/>
    <lineage>
        <taxon>Bacteria</taxon>
        <taxon>Pseudomonadati</taxon>
        <taxon>Pseudomonadota</taxon>
        <taxon>Gammaproteobacteria</taxon>
        <taxon>Enterobacterales</taxon>
        <taxon>Yersiniaceae</taxon>
        <taxon>Serratia</taxon>
    </lineage>
</organism>
<dbReference type="RefSeq" id="WP_041034243.1">
    <property type="nucleotide sequence ID" value="NZ_AP013063.1"/>
</dbReference>
<dbReference type="GO" id="GO:0016740">
    <property type="term" value="F:transferase activity"/>
    <property type="evidence" value="ECO:0007669"/>
    <property type="project" value="UniProtKB-KW"/>
</dbReference>
<dbReference type="EMBL" id="AP013063">
    <property type="protein sequence ID" value="BAO33097.1"/>
    <property type="molecule type" value="Genomic_DNA"/>
</dbReference>
<dbReference type="Pfam" id="PF00702">
    <property type="entry name" value="Hydrolase"/>
    <property type="match status" value="1"/>
</dbReference>
<dbReference type="Gene3D" id="3.40.50.1000">
    <property type="entry name" value="HAD superfamily/HAD-like"/>
    <property type="match status" value="1"/>
</dbReference>
<proteinExistence type="predicted"/>
<dbReference type="SUPFAM" id="SSF56784">
    <property type="entry name" value="HAD-like"/>
    <property type="match status" value="1"/>
</dbReference>
<gene>
    <name evidence="2" type="ORF">SM39_1048</name>
</gene>
<sequence length="647" mass="74145">MNFNNYDFVSFDIFDTLLSRKVARPKDLFSMIQANLSYDNKYVAWPDLVDNFSVIREKAEEKARKNKVELYGGEPEILISDIYDQVRERVPALPSHIIDILIALEIEMEKAVLFKSSAAETIFDQARAAGCKIIVISDMYLPSKVLRELLENSGYKDLDDVAIFSSGEEGVSKHSGKLYPRVREKLGLTGKRWLHIGDNKHSDIEMAKCHSIDGLHADWSQYDGGVSRHWQIKDVIGESINLSVTNIQAKQFFADDPLTEIGFKIFGPLMLGYTSWIYATAKKLNVEKLLFLARDAHLIRDIFLNFYNKDRQFDYQYVYLSRASTYKMGMTDWPMHRIWHLFGGKNRKSIKSILSVIGLNAENHLSDIHDVGFPDENYVPSHHERDRVHWLINKLFTHALLQNKKCRDEFSDYFREAVGDYKSVALVDIGWMGNIQSVFSRALGDIWADKKISGLYLATFEGAKDNKSYYNDMKGWLTNYGEPRNHHDLILSGGVELLEFAMADNTGSTKGYEKINGKTQPVKEIVGDEELEYLKKAQLLQKGILSFFEYVSSILAVVPAEAMSSRLLSEPFFTLVSEPSSHQLDVLVGITHSEAAGANSGRIALAKKLNLKDRLLQGNKYSEMFEQSYWKEGYRRINRKKFWKKYI</sequence>
<dbReference type="AlphaFoldDB" id="A0AAT9E8V8"/>
<keyword evidence="2" id="KW-0808">Transferase</keyword>
<keyword evidence="1" id="KW-0479">Metal-binding</keyword>
<name>A0AAT9E8V8_SERMA</name>
<dbReference type="InterPro" id="IPR006439">
    <property type="entry name" value="HAD-SF_hydro_IA"/>
</dbReference>
<dbReference type="InterPro" id="IPR036412">
    <property type="entry name" value="HAD-like_sf"/>
</dbReference>
<dbReference type="NCBIfam" id="TIGR01549">
    <property type="entry name" value="HAD-SF-IA-v1"/>
    <property type="match status" value="1"/>
</dbReference>
<dbReference type="Gene3D" id="1.10.150.400">
    <property type="match status" value="1"/>
</dbReference>
<evidence type="ECO:0000313" key="2">
    <source>
        <dbReference type="EMBL" id="BAO33097.1"/>
    </source>
</evidence>
<protein>
    <submittedName>
        <fullName evidence="2">Predicted glycosyl transferase</fullName>
    </submittedName>
</protein>
<dbReference type="GO" id="GO:0046872">
    <property type="term" value="F:metal ion binding"/>
    <property type="evidence" value="ECO:0007669"/>
    <property type="project" value="UniProtKB-KW"/>
</dbReference>
<accession>A0AAT9E8V8</accession>
<dbReference type="InterPro" id="IPR023214">
    <property type="entry name" value="HAD_sf"/>
</dbReference>
<dbReference type="KEGG" id="smar:SM39_1048"/>
<evidence type="ECO:0000256" key="1">
    <source>
        <dbReference type="ARBA" id="ARBA00022723"/>
    </source>
</evidence>
<reference evidence="2" key="1">
    <citation type="journal article" date="2014" name="Genome Biol. Evol.">
        <title>Genome evolution and plasticity of Serratia marcescens, an important multidrug-resistant nosocomial pathogen.</title>
        <authorList>
            <person name="Iguchi A."/>
            <person name="Nagaya Y."/>
            <person name="Pradel E."/>
            <person name="Ooka T."/>
            <person name="Ogura Y."/>
            <person name="Katsura K."/>
            <person name="Kurokawa K."/>
            <person name="Oshima K."/>
            <person name="Hattori M."/>
            <person name="Parkhill J."/>
            <person name="Sebaihia M."/>
            <person name="Coulthurst S.J."/>
            <person name="Gotoh N."/>
            <person name="Thomson N.R."/>
            <person name="Ewbank J.J."/>
            <person name="Hayashi T."/>
        </authorList>
    </citation>
    <scope>NUCLEOTIDE SEQUENCE</scope>
    <source>
        <strain evidence="2">SM39</strain>
    </source>
</reference>